<organism evidence="3 4">
    <name type="scientific">Alkalimonas collagenimarina</name>
    <dbReference type="NCBI Taxonomy" id="400390"/>
    <lineage>
        <taxon>Bacteria</taxon>
        <taxon>Pseudomonadati</taxon>
        <taxon>Pseudomonadota</taxon>
        <taxon>Gammaproteobacteria</taxon>
        <taxon>Alkalimonas</taxon>
    </lineage>
</organism>
<accession>A0ABT9H2D1</accession>
<dbReference type="EMBL" id="JAUZVZ010000026">
    <property type="protein sequence ID" value="MDP4537477.1"/>
    <property type="molecule type" value="Genomic_DNA"/>
</dbReference>
<evidence type="ECO:0000256" key="1">
    <source>
        <dbReference type="SAM" id="MobiDB-lite"/>
    </source>
</evidence>
<name>A0ABT9H2D1_9GAMM</name>
<proteinExistence type="predicted"/>
<dbReference type="PROSITE" id="PS51781">
    <property type="entry name" value="SH3B"/>
    <property type="match status" value="1"/>
</dbReference>
<evidence type="ECO:0000313" key="3">
    <source>
        <dbReference type="EMBL" id="MDP4537477.1"/>
    </source>
</evidence>
<dbReference type="Proteomes" id="UP001231616">
    <property type="component" value="Unassembled WGS sequence"/>
</dbReference>
<comment type="caution">
    <text evidence="3">The sequence shown here is derived from an EMBL/GenBank/DDBJ whole genome shotgun (WGS) entry which is preliminary data.</text>
</comment>
<dbReference type="Gene3D" id="2.30.30.40">
    <property type="entry name" value="SH3 Domains"/>
    <property type="match status" value="1"/>
</dbReference>
<keyword evidence="4" id="KW-1185">Reference proteome</keyword>
<reference evidence="3 4" key="1">
    <citation type="submission" date="2023-08" db="EMBL/GenBank/DDBJ databases">
        <authorList>
            <person name="Joshi A."/>
            <person name="Thite S."/>
        </authorList>
    </citation>
    <scope>NUCLEOTIDE SEQUENCE [LARGE SCALE GENOMIC DNA]</scope>
    <source>
        <strain evidence="3 4">AC40</strain>
    </source>
</reference>
<dbReference type="InterPro" id="IPR003646">
    <property type="entry name" value="SH3-like_bac-type"/>
</dbReference>
<sequence length="378" mass="41034">MAENKSNELTEAEDLGSPERSETDLSQYLSHNKGLGVVTRPAAIGRALESFSSQQRAIDSVMAAVARPAAIGRALESFSSQQRAIDSVMAAVARPAAIGRALESLSSQQRLIDSVMAAVARPAAIGRALESLSSQQRLIDSVIAAVARPAAIGRALESFSSQHRAIDNAIAAMANFPTIENTLASFAKTSSMMLRNPSSLSAIFDSIERSKFSPFEVENLETDLTIAVEEFNNVSSPASLAAVFGNLSPLVQAIFLFIILQVLLPQVNSISANFLTPVIESYLQGNNLTNREKVKEIKEIPVYLNDVTTEGLRFITGNNVRLRSEPSTKSEILDELLLGQVVTILSKDRNWIEVTYSYGDGKTMSGWVFTRYTAKFVR</sequence>
<dbReference type="Pfam" id="PF08239">
    <property type="entry name" value="SH3_3"/>
    <property type="match status" value="1"/>
</dbReference>
<evidence type="ECO:0000313" key="4">
    <source>
        <dbReference type="Proteomes" id="UP001231616"/>
    </source>
</evidence>
<gene>
    <name evidence="3" type="ORF">Q3O60_14890</name>
</gene>
<feature type="domain" description="SH3b" evidence="2">
    <location>
        <begin position="310"/>
        <end position="377"/>
    </location>
</feature>
<feature type="region of interest" description="Disordered" evidence="1">
    <location>
        <begin position="1"/>
        <end position="23"/>
    </location>
</feature>
<evidence type="ECO:0000259" key="2">
    <source>
        <dbReference type="PROSITE" id="PS51781"/>
    </source>
</evidence>
<dbReference type="RefSeq" id="WP_305894740.1">
    <property type="nucleotide sequence ID" value="NZ_JAUZVZ010000026.1"/>
</dbReference>
<dbReference type="SMART" id="SM00287">
    <property type="entry name" value="SH3b"/>
    <property type="match status" value="1"/>
</dbReference>
<protein>
    <submittedName>
        <fullName evidence="3">SH3 domain-containing protein</fullName>
    </submittedName>
</protein>